<dbReference type="SUPFAM" id="SSF55920">
    <property type="entry name" value="Creatinase/aminopeptidase"/>
    <property type="match status" value="1"/>
</dbReference>
<dbReference type="eggNOG" id="COG0006">
    <property type="taxonomic scope" value="Bacteria"/>
</dbReference>
<dbReference type="PRINTS" id="PR00599">
    <property type="entry name" value="MAPEPTIDASE"/>
</dbReference>
<dbReference type="STRING" id="521045.Kole_2118"/>
<reference evidence="5 6" key="1">
    <citation type="submission" date="2009-06" db="EMBL/GenBank/DDBJ databases">
        <title>Complete sequence of Thermotogales bacterium TBF 19.5.1.</title>
        <authorList>
            <consortium name="US DOE Joint Genome Institute"/>
            <person name="Lucas S."/>
            <person name="Copeland A."/>
            <person name="Lapidus A."/>
            <person name="Glavina del Rio T."/>
            <person name="Tice H."/>
            <person name="Bruce D."/>
            <person name="Goodwin L."/>
            <person name="Pitluck S."/>
            <person name="Chertkov O."/>
            <person name="Brettin T."/>
            <person name="Detter J.C."/>
            <person name="Han C."/>
            <person name="Schmutz J."/>
            <person name="Larimer F."/>
            <person name="Land M."/>
            <person name="Hauser L."/>
            <person name="Kyrpides N."/>
            <person name="Ovchinnikova G."/>
            <person name="Noll K."/>
        </authorList>
    </citation>
    <scope>NUCLEOTIDE SEQUENCE [LARGE SCALE GENOMIC DNA]</scope>
    <source>
        <strain evidence="6">ATCC BAA-1733 / DSM 21960 / TBF 19.5.1</strain>
    </source>
</reference>
<dbReference type="Pfam" id="PF00557">
    <property type="entry name" value="Peptidase_M24"/>
    <property type="match status" value="1"/>
</dbReference>
<proteinExistence type="predicted"/>
<dbReference type="InterPro" id="IPR000587">
    <property type="entry name" value="Creatinase_N"/>
</dbReference>
<evidence type="ECO:0000256" key="2">
    <source>
        <dbReference type="ARBA" id="ARBA00022801"/>
    </source>
</evidence>
<dbReference type="PANTHER" id="PTHR46112:SF3">
    <property type="entry name" value="AMINOPEPTIDASE YPDF"/>
    <property type="match status" value="1"/>
</dbReference>
<keyword evidence="6" id="KW-1185">Reference proteome</keyword>
<dbReference type="Gene3D" id="3.90.230.10">
    <property type="entry name" value="Creatinase/methionine aminopeptidase superfamily"/>
    <property type="match status" value="1"/>
</dbReference>
<keyword evidence="1" id="KW-0479">Metal-binding</keyword>
<gene>
    <name evidence="5" type="ordered locus">Kole_2118</name>
</gene>
<accession>C5CI93</accession>
<dbReference type="RefSeq" id="WP_015869436.1">
    <property type="nucleotide sequence ID" value="NC_012785.1"/>
</dbReference>
<dbReference type="Pfam" id="PF01321">
    <property type="entry name" value="Creatinase_N"/>
    <property type="match status" value="1"/>
</dbReference>
<dbReference type="PROSITE" id="PS00491">
    <property type="entry name" value="PROLINE_PEPTIDASE"/>
    <property type="match status" value="1"/>
</dbReference>
<feature type="domain" description="Peptidase M24" evidence="3">
    <location>
        <begin position="146"/>
        <end position="348"/>
    </location>
</feature>
<dbReference type="InterPro" id="IPR001131">
    <property type="entry name" value="Peptidase_M24B_aminopep-P_CS"/>
</dbReference>
<reference evidence="5 6" key="2">
    <citation type="journal article" date="2011" name="J. Bacteriol.">
        <title>Genome Sequence of Kosmotoga olearia Strain TBF 19.5.1, a Thermophilic Bacterium with a Wide Growth Temperature Range, Isolated from the Troll B Oil Platform in the North Sea.</title>
        <authorList>
            <person name="Swithers K.S."/>
            <person name="Dipippo J.L."/>
            <person name="Bruce D.C."/>
            <person name="Detter C."/>
            <person name="Tapia R."/>
            <person name="Han S."/>
            <person name="Goodwin L.A."/>
            <person name="Han J."/>
            <person name="Woyke T."/>
            <person name="Pitluck S."/>
            <person name="Pennacchio L."/>
            <person name="Nolan M."/>
            <person name="Mikhailova N."/>
            <person name="Land M.L."/>
            <person name="Nesbo C.L."/>
            <person name="Gogarten J.P."/>
            <person name="Noll K.M."/>
        </authorList>
    </citation>
    <scope>NUCLEOTIDE SEQUENCE [LARGE SCALE GENOMIC DNA]</scope>
    <source>
        <strain evidence="6">ATCC BAA-1733 / DSM 21960 / TBF 19.5.1</strain>
    </source>
</reference>
<evidence type="ECO:0000259" key="4">
    <source>
        <dbReference type="Pfam" id="PF01321"/>
    </source>
</evidence>
<protein>
    <submittedName>
        <fullName evidence="5">Peptidase M24</fullName>
    </submittedName>
</protein>
<dbReference type="GO" id="GO:0046872">
    <property type="term" value="F:metal ion binding"/>
    <property type="evidence" value="ECO:0007669"/>
    <property type="project" value="UniProtKB-KW"/>
</dbReference>
<dbReference type="InterPro" id="IPR029149">
    <property type="entry name" value="Creatin/AminoP/Spt16_N"/>
</dbReference>
<dbReference type="MEROPS" id="M24.031"/>
<evidence type="ECO:0000313" key="6">
    <source>
        <dbReference type="Proteomes" id="UP000002382"/>
    </source>
</evidence>
<dbReference type="AlphaFoldDB" id="C5CI93"/>
<dbReference type="Gene3D" id="3.40.350.10">
    <property type="entry name" value="Creatinase/prolidase N-terminal domain"/>
    <property type="match status" value="1"/>
</dbReference>
<dbReference type="GO" id="GO:0004177">
    <property type="term" value="F:aminopeptidase activity"/>
    <property type="evidence" value="ECO:0007669"/>
    <property type="project" value="UniProtKB-ARBA"/>
</dbReference>
<evidence type="ECO:0000313" key="5">
    <source>
        <dbReference type="EMBL" id="ACR80795.1"/>
    </source>
</evidence>
<dbReference type="KEGG" id="kol:Kole_2118"/>
<dbReference type="InterPro" id="IPR050659">
    <property type="entry name" value="Peptidase_M24B"/>
</dbReference>
<dbReference type="InterPro" id="IPR036005">
    <property type="entry name" value="Creatinase/aminopeptidase-like"/>
</dbReference>
<dbReference type="GO" id="GO:0008235">
    <property type="term" value="F:metalloexopeptidase activity"/>
    <property type="evidence" value="ECO:0007669"/>
    <property type="project" value="UniProtKB-ARBA"/>
</dbReference>
<sequence length="364" mass="40485">MMAGANNLAKLREKMVKDDVDGVILLNFEDRNRATTWYVSGFSGSFAVLLISQKKEYILTDSRYYTQAAMQTSFELIPLKNGMETVEETIIKFVEEENIKRLGIEEERITLAHYKDLFSRLENVEILSIDETIKGLRSVKSPEEIEKIKVAIDVAEKALLETLNIIKPGITEQKIAAVLEYEMRKRGGIPAFETIVASGYRSAIVHGRSSEKKVKEGEFILIDYGAMVNGYCSDITRTFCLGTPSDEMVKVYEIVYNTQKTCREAAKAGMVGKELHLMAVDMITNAGYGEYFGHGLGHGLGMEVHEAPAVGLKNENPLPSGAVVTIEPGIYIPEKFGVRIEDDVLLTDNGAVILTTLDRKLKTL</sequence>
<feature type="domain" description="Creatinase N-terminal" evidence="4">
    <location>
        <begin position="8"/>
        <end position="139"/>
    </location>
</feature>
<dbReference type="CDD" id="cd01092">
    <property type="entry name" value="APP-like"/>
    <property type="match status" value="1"/>
</dbReference>
<dbReference type="InterPro" id="IPR000994">
    <property type="entry name" value="Pept_M24"/>
</dbReference>
<dbReference type="HOGENOM" id="CLU_017266_4_2_0"/>
<evidence type="ECO:0000256" key="1">
    <source>
        <dbReference type="ARBA" id="ARBA00022723"/>
    </source>
</evidence>
<name>C5CI93_KOSOT</name>
<dbReference type="InterPro" id="IPR001714">
    <property type="entry name" value="Pept_M24_MAP"/>
</dbReference>
<dbReference type="SUPFAM" id="SSF53092">
    <property type="entry name" value="Creatinase/prolidase N-terminal domain"/>
    <property type="match status" value="1"/>
</dbReference>
<keyword evidence="2" id="KW-0378">Hydrolase</keyword>
<dbReference type="PANTHER" id="PTHR46112">
    <property type="entry name" value="AMINOPEPTIDASE"/>
    <property type="match status" value="1"/>
</dbReference>
<evidence type="ECO:0000259" key="3">
    <source>
        <dbReference type="Pfam" id="PF00557"/>
    </source>
</evidence>
<dbReference type="EMBL" id="CP001634">
    <property type="protein sequence ID" value="ACR80795.1"/>
    <property type="molecule type" value="Genomic_DNA"/>
</dbReference>
<dbReference type="Proteomes" id="UP000002382">
    <property type="component" value="Chromosome"/>
</dbReference>
<organism evidence="5 6">
    <name type="scientific">Kosmotoga olearia (strain ATCC BAA-1733 / DSM 21960 / TBF 19.5.1)</name>
    <dbReference type="NCBI Taxonomy" id="521045"/>
    <lineage>
        <taxon>Bacteria</taxon>
        <taxon>Thermotogati</taxon>
        <taxon>Thermotogota</taxon>
        <taxon>Thermotogae</taxon>
        <taxon>Kosmotogales</taxon>
        <taxon>Kosmotogaceae</taxon>
        <taxon>Kosmotoga</taxon>
    </lineage>
</organism>